<proteinExistence type="predicted"/>
<dbReference type="GeneID" id="41338659"/>
<keyword evidence="1" id="KW-0472">Membrane</keyword>
<dbReference type="EMBL" id="VKID01000001">
    <property type="protein sequence ID" value="TRY00068.1"/>
    <property type="molecule type" value="Genomic_DNA"/>
</dbReference>
<dbReference type="RefSeq" id="WP_041633819.1">
    <property type="nucleotide sequence ID" value="NZ_CP103951.1"/>
</dbReference>
<reference evidence="2 3" key="1">
    <citation type="submission" date="2019-07" db="EMBL/GenBank/DDBJ databases">
        <title>Genome sequence of Acholeplasma laidlawii strain with increased resistance to erythromycin.</title>
        <authorList>
            <person name="Medvedeva E.S."/>
            <person name="Baranova N.B."/>
            <person name="Siniagina M.N."/>
            <person name="Mouzykantov A."/>
            <person name="Chernova O.A."/>
            <person name="Chernov V.M."/>
        </authorList>
    </citation>
    <scope>NUCLEOTIDE SEQUENCE [LARGE SCALE GENOMIC DNA]</scope>
    <source>
        <strain evidence="2 3">PG8REry</strain>
    </source>
</reference>
<accession>A0A553IIP3</accession>
<keyword evidence="1" id="KW-0812">Transmembrane</keyword>
<sequence>MAKKNSVSKKQQPVAKKDTYVFKDPSESLWGKIVIGLIIFGTIAVILIGAIIAVVNFFS</sequence>
<comment type="caution">
    <text evidence="2">The sequence shown here is derived from an EMBL/GenBank/DDBJ whole genome shotgun (WGS) entry which is preliminary data.</text>
</comment>
<evidence type="ECO:0008006" key="4">
    <source>
        <dbReference type="Google" id="ProtNLM"/>
    </source>
</evidence>
<organism evidence="2 3">
    <name type="scientific">Acholeplasma laidlawii</name>
    <dbReference type="NCBI Taxonomy" id="2148"/>
    <lineage>
        <taxon>Bacteria</taxon>
        <taxon>Bacillati</taxon>
        <taxon>Mycoplasmatota</taxon>
        <taxon>Mollicutes</taxon>
        <taxon>Acholeplasmatales</taxon>
        <taxon>Acholeplasmataceae</taxon>
        <taxon>Acholeplasma</taxon>
    </lineage>
</organism>
<evidence type="ECO:0000256" key="1">
    <source>
        <dbReference type="SAM" id="Phobius"/>
    </source>
</evidence>
<protein>
    <recommendedName>
        <fullName evidence="4">DUF4044 domain-containing protein</fullName>
    </recommendedName>
</protein>
<dbReference type="Proteomes" id="UP000315938">
    <property type="component" value="Unassembled WGS sequence"/>
</dbReference>
<gene>
    <name evidence="2" type="ORF">FNV44_03220</name>
</gene>
<dbReference type="AlphaFoldDB" id="A0A553IIP3"/>
<evidence type="ECO:0000313" key="3">
    <source>
        <dbReference type="Proteomes" id="UP000315938"/>
    </source>
</evidence>
<feature type="transmembrane region" description="Helical" evidence="1">
    <location>
        <begin position="33"/>
        <end position="58"/>
    </location>
</feature>
<name>A0A553IIP3_ACHLA</name>
<keyword evidence="1" id="KW-1133">Transmembrane helix</keyword>
<evidence type="ECO:0000313" key="2">
    <source>
        <dbReference type="EMBL" id="TRY00068.1"/>
    </source>
</evidence>